<dbReference type="CDD" id="cd02440">
    <property type="entry name" value="AdoMet_MTases"/>
    <property type="match status" value="1"/>
</dbReference>
<evidence type="ECO:0000256" key="1">
    <source>
        <dbReference type="ARBA" id="ARBA00022603"/>
    </source>
</evidence>
<dbReference type="InterPro" id="IPR029063">
    <property type="entry name" value="SAM-dependent_MTases_sf"/>
</dbReference>
<dbReference type="GO" id="GO:0032259">
    <property type="term" value="P:methylation"/>
    <property type="evidence" value="ECO:0007669"/>
    <property type="project" value="UniProtKB-KW"/>
</dbReference>
<organism evidence="4 5">
    <name type="scientific">Streptomyces cynarae</name>
    <dbReference type="NCBI Taxonomy" id="2981134"/>
    <lineage>
        <taxon>Bacteria</taxon>
        <taxon>Bacillati</taxon>
        <taxon>Actinomycetota</taxon>
        <taxon>Actinomycetes</taxon>
        <taxon>Kitasatosporales</taxon>
        <taxon>Streptomycetaceae</taxon>
        <taxon>Streptomyces</taxon>
    </lineage>
</organism>
<dbReference type="PANTHER" id="PTHR44942">
    <property type="entry name" value="METHYLTRANSF_11 DOMAIN-CONTAINING PROTEIN"/>
    <property type="match status" value="1"/>
</dbReference>
<dbReference type="Pfam" id="PF13649">
    <property type="entry name" value="Methyltransf_25"/>
    <property type="match status" value="1"/>
</dbReference>
<keyword evidence="1 4" id="KW-0489">Methyltransferase</keyword>
<evidence type="ECO:0000313" key="4">
    <source>
        <dbReference type="EMBL" id="UXY17937.1"/>
    </source>
</evidence>
<dbReference type="EMBL" id="CP106793">
    <property type="protein sequence ID" value="UXY17937.1"/>
    <property type="molecule type" value="Genomic_DNA"/>
</dbReference>
<evidence type="ECO:0000259" key="3">
    <source>
        <dbReference type="Pfam" id="PF13649"/>
    </source>
</evidence>
<name>A0ABY6DU90_9ACTN</name>
<dbReference type="Gene3D" id="3.40.50.150">
    <property type="entry name" value="Vaccinia Virus protein VP39"/>
    <property type="match status" value="1"/>
</dbReference>
<proteinExistence type="predicted"/>
<reference evidence="4" key="1">
    <citation type="submission" date="2022-10" db="EMBL/GenBank/DDBJ databases">
        <authorList>
            <person name="Mo P."/>
        </authorList>
    </citation>
    <scope>NUCLEOTIDE SEQUENCE</scope>
    <source>
        <strain evidence="4">HUAS 13-4</strain>
    </source>
</reference>
<dbReference type="PANTHER" id="PTHR44942:SF4">
    <property type="entry name" value="METHYLTRANSFERASE TYPE 11 DOMAIN-CONTAINING PROTEIN"/>
    <property type="match status" value="1"/>
</dbReference>
<gene>
    <name evidence="4" type="ORF">N8I84_03700</name>
</gene>
<feature type="domain" description="Methyltransferase" evidence="3">
    <location>
        <begin position="47"/>
        <end position="138"/>
    </location>
</feature>
<dbReference type="InterPro" id="IPR041698">
    <property type="entry name" value="Methyltransf_25"/>
</dbReference>
<sequence>MTGEVRFEPGLYRGTAAYYDRFRLPYPDAMISDLLRRTAPSGSGRLLDLASGTGQLAFPLRGWFEEVWAVDAEPGMTEVVRAKAIAAGAPHVHAVTTSAEDLHAEPGGFELIVIGNAFHRLHRALVAERSYGWLEPGGCVALCWSTSPWAGPADWQRALDDLLLGWRDALGAADRVPPGWDSARRQDPDRDVLSGAGFEPAGRHEFSAEHHWTTDELAGHIRSTSFLPPAVLADHAAEFDADLTAELSRYTTGVGLTERVGFAYELAHKPVPARTHP</sequence>
<dbReference type="SUPFAM" id="SSF53335">
    <property type="entry name" value="S-adenosyl-L-methionine-dependent methyltransferases"/>
    <property type="match status" value="1"/>
</dbReference>
<protein>
    <submittedName>
        <fullName evidence="4">Class I SAM-dependent methyltransferase</fullName>
    </submittedName>
</protein>
<dbReference type="InterPro" id="IPR051052">
    <property type="entry name" value="Diverse_substrate_MTase"/>
</dbReference>
<evidence type="ECO:0000313" key="5">
    <source>
        <dbReference type="Proteomes" id="UP001061298"/>
    </source>
</evidence>
<dbReference type="Proteomes" id="UP001061298">
    <property type="component" value="Chromosome"/>
</dbReference>
<keyword evidence="2" id="KW-0808">Transferase</keyword>
<evidence type="ECO:0000256" key="2">
    <source>
        <dbReference type="ARBA" id="ARBA00022679"/>
    </source>
</evidence>
<dbReference type="RefSeq" id="WP_263228113.1">
    <property type="nucleotide sequence ID" value="NZ_CP106793.1"/>
</dbReference>
<dbReference type="GO" id="GO:0008168">
    <property type="term" value="F:methyltransferase activity"/>
    <property type="evidence" value="ECO:0007669"/>
    <property type="project" value="UniProtKB-KW"/>
</dbReference>
<accession>A0ABY6DU90</accession>
<keyword evidence="5" id="KW-1185">Reference proteome</keyword>